<dbReference type="GO" id="GO:0016788">
    <property type="term" value="F:hydrolase activity, acting on ester bonds"/>
    <property type="evidence" value="ECO:0007669"/>
    <property type="project" value="InterPro"/>
</dbReference>
<feature type="binding site" evidence="2">
    <location>
        <position position="213"/>
    </location>
    <ligand>
        <name>a divalent metal cation</name>
        <dbReference type="ChEBI" id="CHEBI:60240"/>
        <label>2</label>
    </ligand>
</feature>
<comment type="caution">
    <text evidence="3">The sequence shown here is derived from an EMBL/GenBank/DDBJ whole genome shotgun (WGS) entry which is preliminary data.</text>
</comment>
<dbReference type="AlphaFoldDB" id="A0A1F5IQF6"/>
<evidence type="ECO:0000256" key="2">
    <source>
        <dbReference type="PIRSR" id="PIRSR005902-1"/>
    </source>
</evidence>
<sequence length="315" mass="34972">MKLIDTHAHLYWDSFKEDFDEVIQKAIDAGISTIINVGVDVEKSQEALDQARNTRWPEGLSVYSTIGIHPHEATKYAETQLSSDLPDSANLRQAGRGAFVDEDITKLEEIYRSNPEKVVAVGECGLDFCFQDKGLTTVILGSETTPESFDSGQARVTIKALQKKLLQAQIDLAKKLNLPLIVHCRDDRSKDPENSEAWDEVIKMVGDHPTILHCYSGLSHTTNYLLPTTNLAVSFAANITYPKNEYLREAAKLLPLDRILLETDSPFLAPQSKRGQRNEPASVKEIAQLIAELKGVSLEKIADQTTSNAKKVLNI</sequence>
<dbReference type="PROSITE" id="PS01091">
    <property type="entry name" value="TATD_3"/>
    <property type="match status" value="1"/>
</dbReference>
<dbReference type="SUPFAM" id="SSF51556">
    <property type="entry name" value="Metallo-dependent hydrolases"/>
    <property type="match status" value="1"/>
</dbReference>
<organism evidence="3 4">
    <name type="scientific">Candidatus Daviesbacteria bacterium RIFCSPHIGHO2_01_FULL_41_23</name>
    <dbReference type="NCBI Taxonomy" id="1797764"/>
    <lineage>
        <taxon>Bacteria</taxon>
        <taxon>Candidatus Daviesiibacteriota</taxon>
    </lineage>
</organism>
<dbReference type="Proteomes" id="UP000176336">
    <property type="component" value="Unassembled WGS sequence"/>
</dbReference>
<dbReference type="Pfam" id="PF01026">
    <property type="entry name" value="TatD_DNase"/>
    <property type="match status" value="1"/>
</dbReference>
<dbReference type="PANTHER" id="PTHR46124">
    <property type="entry name" value="D-AMINOACYL-TRNA DEACYLASE"/>
    <property type="match status" value="1"/>
</dbReference>
<name>A0A1F5IQF6_9BACT</name>
<dbReference type="EMBL" id="MFCR01000011">
    <property type="protein sequence ID" value="OGE18611.1"/>
    <property type="molecule type" value="Genomic_DNA"/>
</dbReference>
<gene>
    <name evidence="3" type="ORF">A2871_03885</name>
</gene>
<feature type="binding site" evidence="2">
    <location>
        <position position="183"/>
    </location>
    <ligand>
        <name>a divalent metal cation</name>
        <dbReference type="ChEBI" id="CHEBI:60240"/>
        <label>2</label>
    </ligand>
</feature>
<dbReference type="PIRSF" id="PIRSF005902">
    <property type="entry name" value="DNase_TatD"/>
    <property type="match status" value="1"/>
</dbReference>
<dbReference type="GO" id="GO:0005829">
    <property type="term" value="C:cytosol"/>
    <property type="evidence" value="ECO:0007669"/>
    <property type="project" value="TreeGrafter"/>
</dbReference>
<keyword evidence="1" id="KW-0378">Hydrolase</keyword>
<evidence type="ECO:0000256" key="1">
    <source>
        <dbReference type="ARBA" id="ARBA00022801"/>
    </source>
</evidence>
<dbReference type="Gene3D" id="3.20.20.140">
    <property type="entry name" value="Metal-dependent hydrolases"/>
    <property type="match status" value="1"/>
</dbReference>
<dbReference type="InterPro" id="IPR001130">
    <property type="entry name" value="TatD-like"/>
</dbReference>
<dbReference type="InterPro" id="IPR032466">
    <property type="entry name" value="Metal_Hydrolase"/>
</dbReference>
<dbReference type="InterPro" id="IPR018228">
    <property type="entry name" value="DNase_TatD-rel_CS"/>
</dbReference>
<evidence type="ECO:0008006" key="5">
    <source>
        <dbReference type="Google" id="ProtNLM"/>
    </source>
</evidence>
<keyword evidence="2" id="KW-0479">Metal-binding</keyword>
<dbReference type="PANTHER" id="PTHR46124:SF2">
    <property type="entry name" value="D-AMINOACYL-TRNA DEACYLASE"/>
    <property type="match status" value="1"/>
</dbReference>
<protein>
    <recommendedName>
        <fullName evidence="5">Hydrolase TatD</fullName>
    </recommendedName>
</protein>
<feature type="binding site" evidence="2">
    <location>
        <position position="9"/>
    </location>
    <ligand>
        <name>a divalent metal cation</name>
        <dbReference type="ChEBI" id="CHEBI:60240"/>
        <label>1</label>
    </ligand>
</feature>
<dbReference type="GO" id="GO:0046872">
    <property type="term" value="F:metal ion binding"/>
    <property type="evidence" value="ECO:0007669"/>
    <property type="project" value="UniProtKB-KW"/>
</dbReference>
<feature type="binding site" evidence="2">
    <location>
        <position position="7"/>
    </location>
    <ligand>
        <name>a divalent metal cation</name>
        <dbReference type="ChEBI" id="CHEBI:60240"/>
        <label>1</label>
    </ligand>
</feature>
<evidence type="ECO:0000313" key="3">
    <source>
        <dbReference type="EMBL" id="OGE18611.1"/>
    </source>
</evidence>
<accession>A0A1F5IQF6</accession>
<feature type="binding site" evidence="2">
    <location>
        <position position="123"/>
    </location>
    <ligand>
        <name>a divalent metal cation</name>
        <dbReference type="ChEBI" id="CHEBI:60240"/>
        <label>1</label>
    </ligand>
</feature>
<reference evidence="3 4" key="1">
    <citation type="journal article" date="2016" name="Nat. Commun.">
        <title>Thousands of microbial genomes shed light on interconnected biogeochemical processes in an aquifer system.</title>
        <authorList>
            <person name="Anantharaman K."/>
            <person name="Brown C.T."/>
            <person name="Hug L.A."/>
            <person name="Sharon I."/>
            <person name="Castelle C.J."/>
            <person name="Probst A.J."/>
            <person name="Thomas B.C."/>
            <person name="Singh A."/>
            <person name="Wilkins M.J."/>
            <person name="Karaoz U."/>
            <person name="Brodie E.L."/>
            <person name="Williams K.H."/>
            <person name="Hubbard S.S."/>
            <person name="Banfield J.F."/>
        </authorList>
    </citation>
    <scope>NUCLEOTIDE SEQUENCE [LARGE SCALE GENOMIC DNA]</scope>
</reference>
<proteinExistence type="predicted"/>
<dbReference type="CDD" id="cd01310">
    <property type="entry name" value="TatD_DNAse"/>
    <property type="match status" value="1"/>
</dbReference>
<feature type="binding site" evidence="2">
    <location>
        <position position="264"/>
    </location>
    <ligand>
        <name>a divalent metal cation</name>
        <dbReference type="ChEBI" id="CHEBI:60240"/>
        <label>1</label>
    </ligand>
</feature>
<evidence type="ECO:0000313" key="4">
    <source>
        <dbReference type="Proteomes" id="UP000176336"/>
    </source>
</evidence>